<feature type="region of interest" description="Disordered" evidence="1">
    <location>
        <begin position="302"/>
        <end position="388"/>
    </location>
</feature>
<dbReference type="OrthoDB" id="3058968at2759"/>
<protein>
    <recommendedName>
        <fullName evidence="2">Nitrogen regulatory protein areA GATA-like domain-containing protein</fullName>
    </recommendedName>
</protein>
<evidence type="ECO:0000313" key="4">
    <source>
        <dbReference type="Proteomes" id="UP000290288"/>
    </source>
</evidence>
<dbReference type="Pfam" id="PF08550">
    <property type="entry name" value="GATA_AreA"/>
    <property type="match status" value="1"/>
</dbReference>
<dbReference type="InterPro" id="IPR013860">
    <property type="entry name" value="AreA_GATA"/>
</dbReference>
<accession>A0A4Q2E0J8</accession>
<proteinExistence type="predicted"/>
<comment type="caution">
    <text evidence="3">The sequence shown here is derived from an EMBL/GenBank/DDBJ whole genome shotgun (WGS) entry which is preliminary data.</text>
</comment>
<dbReference type="EMBL" id="SDEE01000003">
    <property type="protein sequence ID" value="RXW25616.1"/>
    <property type="molecule type" value="Genomic_DNA"/>
</dbReference>
<keyword evidence="4" id="KW-1185">Reference proteome</keyword>
<feature type="compositionally biased region" description="Polar residues" evidence="1">
    <location>
        <begin position="130"/>
        <end position="144"/>
    </location>
</feature>
<feature type="region of interest" description="Disordered" evidence="1">
    <location>
        <begin position="218"/>
        <end position="257"/>
    </location>
</feature>
<evidence type="ECO:0000256" key="1">
    <source>
        <dbReference type="SAM" id="MobiDB-lite"/>
    </source>
</evidence>
<feature type="compositionally biased region" description="Basic and acidic residues" evidence="1">
    <location>
        <begin position="302"/>
        <end position="336"/>
    </location>
</feature>
<dbReference type="AlphaFoldDB" id="A0A4Q2E0J8"/>
<evidence type="ECO:0000259" key="2">
    <source>
        <dbReference type="Pfam" id="PF08550"/>
    </source>
</evidence>
<dbReference type="Proteomes" id="UP000290288">
    <property type="component" value="Unassembled WGS sequence"/>
</dbReference>
<organism evidence="3 4">
    <name type="scientific">Candolleomyces aberdarensis</name>
    <dbReference type="NCBI Taxonomy" id="2316362"/>
    <lineage>
        <taxon>Eukaryota</taxon>
        <taxon>Fungi</taxon>
        <taxon>Dikarya</taxon>
        <taxon>Basidiomycota</taxon>
        <taxon>Agaricomycotina</taxon>
        <taxon>Agaricomycetes</taxon>
        <taxon>Agaricomycetidae</taxon>
        <taxon>Agaricales</taxon>
        <taxon>Agaricineae</taxon>
        <taxon>Psathyrellaceae</taxon>
        <taxon>Candolleomyces</taxon>
    </lineage>
</organism>
<feature type="domain" description="Nitrogen regulatory protein areA GATA-like" evidence="2">
    <location>
        <begin position="271"/>
        <end position="298"/>
    </location>
</feature>
<feature type="region of interest" description="Disordered" evidence="1">
    <location>
        <begin position="124"/>
        <end position="176"/>
    </location>
</feature>
<dbReference type="STRING" id="2316362.A0A4Q2E0J8"/>
<sequence>MLQSNPSGLGSPVGCDESTMSPADWDNIFANPLNPSMFAALAANGILGPPTPSPAPAQLSVPMVAPSYDAYPTASMSKSRVHQQPQPVMRSDRSALGIPPTLWMTSTAPAPSYNVYPTPAMPSASPTTSILIPQSSRTQKLPQSPTSPPASLASNTNSLHSHRSGGSGSVATSVKGGGSSIGTALFTDLFSDEVLSMTGSTATGLTSLHPDQRQLREAASPLSGLSSPQIPPFSPQLLQSPVLNGQSDGSSDSGEVDVDQLAKEDPLATQVWKMYAKTKQGLPHQQRMENITWRMMAMALKKKEREEKGKGKAEKDKSELKGKETEGGKEVKVQQDEERDGSLATPSEDKQAQPELLGERGRRIDKGNPRVRVVGFDGTNLDGGEALE</sequence>
<feature type="compositionally biased region" description="Basic and acidic residues" evidence="1">
    <location>
        <begin position="347"/>
        <end position="368"/>
    </location>
</feature>
<name>A0A4Q2E0J8_9AGAR</name>
<evidence type="ECO:0000313" key="3">
    <source>
        <dbReference type="EMBL" id="RXW25616.1"/>
    </source>
</evidence>
<gene>
    <name evidence="3" type="ORF">EST38_g241</name>
</gene>
<reference evidence="3 4" key="1">
    <citation type="submission" date="2019-01" db="EMBL/GenBank/DDBJ databases">
        <title>Draft genome sequence of Psathyrella aberdarensis IHI B618.</title>
        <authorList>
            <person name="Buettner E."/>
            <person name="Kellner H."/>
        </authorList>
    </citation>
    <scope>NUCLEOTIDE SEQUENCE [LARGE SCALE GENOMIC DNA]</scope>
    <source>
        <strain evidence="3 4">IHI B618</strain>
    </source>
</reference>
<feature type="compositionally biased region" description="Polar residues" evidence="1">
    <location>
        <begin position="236"/>
        <end position="246"/>
    </location>
</feature>